<keyword evidence="5 6" id="KW-0472">Membrane</keyword>
<name>A0ABY3AN91_PAEPP</name>
<feature type="transmembrane region" description="Helical" evidence="6">
    <location>
        <begin position="371"/>
        <end position="392"/>
    </location>
</feature>
<dbReference type="Pfam" id="PF07690">
    <property type="entry name" value="MFS_1"/>
    <property type="match status" value="1"/>
</dbReference>
<dbReference type="InterPro" id="IPR020846">
    <property type="entry name" value="MFS_dom"/>
</dbReference>
<feature type="transmembrane region" description="Helical" evidence="6">
    <location>
        <begin position="37"/>
        <end position="56"/>
    </location>
</feature>
<feature type="transmembrane region" description="Helical" evidence="6">
    <location>
        <begin position="330"/>
        <end position="351"/>
    </location>
</feature>
<gene>
    <name evidence="8" type="ORF">C7Y44_18155</name>
</gene>
<feature type="transmembrane region" description="Helical" evidence="6">
    <location>
        <begin position="105"/>
        <end position="123"/>
    </location>
</feature>
<reference evidence="8 9" key="1">
    <citation type="submission" date="2018-03" db="EMBL/GenBank/DDBJ databases">
        <title>Aerobic endospore-forming bacteria genome sequencing and assembly.</title>
        <authorList>
            <person name="Cavalcante D.A."/>
            <person name="Driks A."/>
            <person name="Putonti C."/>
            <person name="De-Souza M.T."/>
        </authorList>
    </citation>
    <scope>NUCLEOTIDE SEQUENCE [LARGE SCALE GENOMIC DNA]</scope>
    <source>
        <strain evidence="8 9">SDF0028</strain>
    </source>
</reference>
<comment type="subcellular location">
    <subcellularLocation>
        <location evidence="1">Cell membrane</location>
        <topology evidence="1">Multi-pass membrane protein</topology>
    </subcellularLocation>
</comment>
<evidence type="ECO:0000256" key="2">
    <source>
        <dbReference type="ARBA" id="ARBA00022448"/>
    </source>
</evidence>
<dbReference type="InterPro" id="IPR036259">
    <property type="entry name" value="MFS_trans_sf"/>
</dbReference>
<evidence type="ECO:0000256" key="1">
    <source>
        <dbReference type="ARBA" id="ARBA00004651"/>
    </source>
</evidence>
<dbReference type="CDD" id="cd17324">
    <property type="entry name" value="MFS_NepI_like"/>
    <property type="match status" value="1"/>
</dbReference>
<accession>A0ABY3AN91</accession>
<evidence type="ECO:0000256" key="5">
    <source>
        <dbReference type="ARBA" id="ARBA00023136"/>
    </source>
</evidence>
<evidence type="ECO:0000259" key="7">
    <source>
        <dbReference type="PROSITE" id="PS50850"/>
    </source>
</evidence>
<dbReference type="Proteomes" id="UP000316208">
    <property type="component" value="Unassembled WGS sequence"/>
</dbReference>
<evidence type="ECO:0000313" key="9">
    <source>
        <dbReference type="Proteomes" id="UP000316208"/>
    </source>
</evidence>
<evidence type="ECO:0000256" key="3">
    <source>
        <dbReference type="ARBA" id="ARBA00022692"/>
    </source>
</evidence>
<sequence>MLFGYQISKLNVQYLKKGEESKLSASKKQTVEKHIPTWLIMFLAAACGIIVANLYYAQPLVGVISSSIGLSANSSGFIVTLTQIGYVVGLLFVVPMGDIVENKRLIVVSLLLTAVALAITALSKQAFPFLAASFVIGVGSVAAQVLVPFASYLAPESSRGRVVGNVMSGLLLGIMLARPVSSLVADFFGWHAVFALSAAAILILAIVLWKVLPARKPSLDTSYTALLGSMWHLLRTTPILRRRAAYHACVFATFSLFWTTVPLLLSSPIFGFSQKEIALFALVGVAGAIAAPVAGRLADRGWTRPATGIALVTVIVSVLLPLMIHTGSPIGVAVLLISAILLDAGVSANLVLGQRAIFSLNPEIRGRLNGLFMAIFFFGGAIGSAIGGWIYATRGWSGALWIGMAFPIVAILYFATEKK</sequence>
<dbReference type="SUPFAM" id="SSF103473">
    <property type="entry name" value="MFS general substrate transporter"/>
    <property type="match status" value="1"/>
</dbReference>
<keyword evidence="9" id="KW-1185">Reference proteome</keyword>
<dbReference type="EMBL" id="SADY01000005">
    <property type="protein sequence ID" value="TQR44031.1"/>
    <property type="molecule type" value="Genomic_DNA"/>
</dbReference>
<evidence type="ECO:0000256" key="6">
    <source>
        <dbReference type="SAM" id="Phobius"/>
    </source>
</evidence>
<dbReference type="RefSeq" id="WP_142545028.1">
    <property type="nucleotide sequence ID" value="NZ_SADY01000005.1"/>
</dbReference>
<dbReference type="PANTHER" id="PTHR42910">
    <property type="entry name" value="TRANSPORTER SCO4007-RELATED"/>
    <property type="match status" value="1"/>
</dbReference>
<dbReference type="PANTHER" id="PTHR42910:SF1">
    <property type="entry name" value="MAJOR FACILITATOR SUPERFAMILY (MFS) PROFILE DOMAIN-CONTAINING PROTEIN"/>
    <property type="match status" value="1"/>
</dbReference>
<organism evidence="8 9">
    <name type="scientific">Paenibacillus popilliae</name>
    <name type="common">Bacillus popilliae</name>
    <dbReference type="NCBI Taxonomy" id="78057"/>
    <lineage>
        <taxon>Bacteria</taxon>
        <taxon>Bacillati</taxon>
        <taxon>Bacillota</taxon>
        <taxon>Bacilli</taxon>
        <taxon>Bacillales</taxon>
        <taxon>Paenibacillaceae</taxon>
        <taxon>Paenibacillus</taxon>
    </lineage>
</organism>
<protein>
    <submittedName>
        <fullName evidence="8">MFS transporter</fullName>
    </submittedName>
</protein>
<keyword evidence="4 6" id="KW-1133">Transmembrane helix</keyword>
<feature type="transmembrane region" description="Helical" evidence="6">
    <location>
        <begin position="162"/>
        <end position="181"/>
    </location>
</feature>
<dbReference type="InterPro" id="IPR011701">
    <property type="entry name" value="MFS"/>
</dbReference>
<dbReference type="Gene3D" id="1.20.1250.20">
    <property type="entry name" value="MFS general substrate transporter like domains"/>
    <property type="match status" value="1"/>
</dbReference>
<keyword evidence="3 6" id="KW-0812">Transmembrane</keyword>
<evidence type="ECO:0000256" key="4">
    <source>
        <dbReference type="ARBA" id="ARBA00022989"/>
    </source>
</evidence>
<proteinExistence type="predicted"/>
<keyword evidence="2" id="KW-0813">Transport</keyword>
<evidence type="ECO:0000313" key="8">
    <source>
        <dbReference type="EMBL" id="TQR44031.1"/>
    </source>
</evidence>
<comment type="caution">
    <text evidence="8">The sequence shown here is derived from an EMBL/GenBank/DDBJ whole genome shotgun (WGS) entry which is preliminary data.</text>
</comment>
<feature type="transmembrane region" description="Helical" evidence="6">
    <location>
        <begin position="398"/>
        <end position="416"/>
    </location>
</feature>
<feature type="transmembrane region" description="Helical" evidence="6">
    <location>
        <begin position="277"/>
        <end position="294"/>
    </location>
</feature>
<feature type="transmembrane region" description="Helical" evidence="6">
    <location>
        <begin position="244"/>
        <end position="265"/>
    </location>
</feature>
<feature type="domain" description="Major facilitator superfamily (MFS) profile" evidence="7">
    <location>
        <begin position="1"/>
        <end position="419"/>
    </location>
</feature>
<feature type="transmembrane region" description="Helical" evidence="6">
    <location>
        <begin position="306"/>
        <end position="324"/>
    </location>
</feature>
<feature type="transmembrane region" description="Helical" evidence="6">
    <location>
        <begin position="129"/>
        <end position="150"/>
    </location>
</feature>
<feature type="transmembrane region" description="Helical" evidence="6">
    <location>
        <begin position="187"/>
        <end position="209"/>
    </location>
</feature>
<feature type="transmembrane region" description="Helical" evidence="6">
    <location>
        <begin position="76"/>
        <end position="93"/>
    </location>
</feature>
<dbReference type="PROSITE" id="PS50850">
    <property type="entry name" value="MFS"/>
    <property type="match status" value="1"/>
</dbReference>